<dbReference type="PANTHER" id="PTHR34315:SF1">
    <property type="entry name" value="INTRADIOL RING-CLEAVAGE DIOXYGENASES DOMAIN-CONTAINING PROTEIN-RELATED"/>
    <property type="match status" value="1"/>
</dbReference>
<evidence type="ECO:0000256" key="1">
    <source>
        <dbReference type="SAM" id="MobiDB-lite"/>
    </source>
</evidence>
<dbReference type="GO" id="GO:0016702">
    <property type="term" value="F:oxidoreductase activity, acting on single donors with incorporation of molecular oxygen, incorporation of two atoms of oxygen"/>
    <property type="evidence" value="ECO:0007669"/>
    <property type="project" value="InterPro"/>
</dbReference>
<keyword evidence="4" id="KW-0560">Oxidoreductase</keyword>
<gene>
    <name evidence="4" type="ORF">EK21DRAFT_54036</name>
</gene>
<dbReference type="InterPro" id="IPR015889">
    <property type="entry name" value="Intradiol_dOase_core"/>
</dbReference>
<dbReference type="Pfam" id="PF00775">
    <property type="entry name" value="Dioxygenase_C"/>
    <property type="match status" value="1"/>
</dbReference>
<feature type="chain" id="PRO_5040386523" evidence="2">
    <location>
        <begin position="19"/>
        <end position="452"/>
    </location>
</feature>
<dbReference type="EMBL" id="ML978157">
    <property type="protein sequence ID" value="KAF2035371.1"/>
    <property type="molecule type" value="Genomic_DNA"/>
</dbReference>
<dbReference type="SUPFAM" id="SSF49482">
    <property type="entry name" value="Aromatic compound dioxygenase"/>
    <property type="match status" value="1"/>
</dbReference>
<dbReference type="CDD" id="cd03457">
    <property type="entry name" value="intradiol_dioxygenase_like"/>
    <property type="match status" value="1"/>
</dbReference>
<evidence type="ECO:0000313" key="5">
    <source>
        <dbReference type="Proteomes" id="UP000799777"/>
    </source>
</evidence>
<dbReference type="Gene3D" id="2.60.130.10">
    <property type="entry name" value="Aromatic compound dioxygenase"/>
    <property type="match status" value="1"/>
</dbReference>
<accession>A0A9P4LPS9</accession>
<dbReference type="GO" id="GO:0008199">
    <property type="term" value="F:ferric iron binding"/>
    <property type="evidence" value="ECO:0007669"/>
    <property type="project" value="InterPro"/>
</dbReference>
<comment type="caution">
    <text evidence="4">The sequence shown here is derived from an EMBL/GenBank/DDBJ whole genome shotgun (WGS) entry which is preliminary data.</text>
</comment>
<dbReference type="Proteomes" id="UP000799777">
    <property type="component" value="Unassembled WGS sequence"/>
</dbReference>
<keyword evidence="2" id="KW-0732">Signal</keyword>
<proteinExistence type="predicted"/>
<sequence length="452" mass="47622">MRFTAFLGAALLAQQSVAHPGQSKEEAAKEFAERRAYLANNKRSLAHCADALKKRGNDFAMHNRRAVAVEKARAKRAISPYLRARDLDSVLATSHKSNLTSITADSDPSVIFSSNSSCILTPEVTQGPYWVQGELVREDITENQEGVPLTLDIQIIDVNTCEPVPKAFLEIWHCNSTGVYSGVIASGNGDTSDETNLDNTFLRGIQQSDSDGVVTFETLFPGHYTSRATHIHVMTSQDATVNANETLSGGSVTHVGQMFFDQDLITLVEAEEPYASNTQDITENSSDSILSEEADTVDPLIEYVLLGDSVSDGIFGWLSFGMDTGASYNITPAAYLTENGGVENENAGGGMGGGSPPNGTAPGGTGVPPSSLAISGTASATGAINSVAAISSTLLTVSTSGASVNSREPTPIPSAVPSNGPQRGDGKGPQAGPSKQNQQQRPQRNQQNSSRA</sequence>
<feature type="region of interest" description="Disordered" evidence="1">
    <location>
        <begin position="345"/>
        <end position="372"/>
    </location>
</feature>
<feature type="region of interest" description="Disordered" evidence="1">
    <location>
        <begin position="401"/>
        <end position="452"/>
    </location>
</feature>
<feature type="compositionally biased region" description="Low complexity" evidence="1">
    <location>
        <begin position="433"/>
        <end position="452"/>
    </location>
</feature>
<evidence type="ECO:0000256" key="2">
    <source>
        <dbReference type="SAM" id="SignalP"/>
    </source>
</evidence>
<keyword evidence="4" id="KW-0223">Dioxygenase</keyword>
<dbReference type="AlphaFoldDB" id="A0A9P4LPS9"/>
<keyword evidence="5" id="KW-1185">Reference proteome</keyword>
<organism evidence="4 5">
    <name type="scientific">Setomelanomma holmii</name>
    <dbReference type="NCBI Taxonomy" id="210430"/>
    <lineage>
        <taxon>Eukaryota</taxon>
        <taxon>Fungi</taxon>
        <taxon>Dikarya</taxon>
        <taxon>Ascomycota</taxon>
        <taxon>Pezizomycotina</taxon>
        <taxon>Dothideomycetes</taxon>
        <taxon>Pleosporomycetidae</taxon>
        <taxon>Pleosporales</taxon>
        <taxon>Pleosporineae</taxon>
        <taxon>Phaeosphaeriaceae</taxon>
        <taxon>Setomelanomma</taxon>
    </lineage>
</organism>
<evidence type="ECO:0000259" key="3">
    <source>
        <dbReference type="Pfam" id="PF00775"/>
    </source>
</evidence>
<feature type="signal peptide" evidence="2">
    <location>
        <begin position="1"/>
        <end position="18"/>
    </location>
</feature>
<feature type="domain" description="Intradiol ring-cleavage dioxygenases" evidence="3">
    <location>
        <begin position="134"/>
        <end position="228"/>
    </location>
</feature>
<feature type="compositionally biased region" description="Gly residues" evidence="1">
    <location>
        <begin position="347"/>
        <end position="366"/>
    </location>
</feature>
<protein>
    <submittedName>
        <fullName evidence="4">Aromatic compound dioxygenase</fullName>
    </submittedName>
</protein>
<reference evidence="4" key="1">
    <citation type="journal article" date="2020" name="Stud. Mycol.">
        <title>101 Dothideomycetes genomes: a test case for predicting lifestyles and emergence of pathogens.</title>
        <authorList>
            <person name="Haridas S."/>
            <person name="Albert R."/>
            <person name="Binder M."/>
            <person name="Bloem J."/>
            <person name="Labutti K."/>
            <person name="Salamov A."/>
            <person name="Andreopoulos B."/>
            <person name="Baker S."/>
            <person name="Barry K."/>
            <person name="Bills G."/>
            <person name="Bluhm B."/>
            <person name="Cannon C."/>
            <person name="Castanera R."/>
            <person name="Culley D."/>
            <person name="Daum C."/>
            <person name="Ezra D."/>
            <person name="Gonzalez J."/>
            <person name="Henrissat B."/>
            <person name="Kuo A."/>
            <person name="Liang C."/>
            <person name="Lipzen A."/>
            <person name="Lutzoni F."/>
            <person name="Magnuson J."/>
            <person name="Mondo S."/>
            <person name="Nolan M."/>
            <person name="Ohm R."/>
            <person name="Pangilinan J."/>
            <person name="Park H.-J."/>
            <person name="Ramirez L."/>
            <person name="Alfaro M."/>
            <person name="Sun H."/>
            <person name="Tritt A."/>
            <person name="Yoshinaga Y."/>
            <person name="Zwiers L.-H."/>
            <person name="Turgeon B."/>
            <person name="Goodwin S."/>
            <person name="Spatafora J."/>
            <person name="Crous P."/>
            <person name="Grigoriev I."/>
        </authorList>
    </citation>
    <scope>NUCLEOTIDE SEQUENCE</scope>
    <source>
        <strain evidence="4">CBS 110217</strain>
    </source>
</reference>
<dbReference type="InterPro" id="IPR000627">
    <property type="entry name" value="Intradiol_dOase_C"/>
</dbReference>
<dbReference type="PANTHER" id="PTHR34315">
    <property type="match status" value="1"/>
</dbReference>
<evidence type="ECO:0000313" key="4">
    <source>
        <dbReference type="EMBL" id="KAF2035371.1"/>
    </source>
</evidence>
<name>A0A9P4LPS9_9PLEO</name>
<dbReference type="OrthoDB" id="121380at2759"/>